<keyword evidence="1" id="KW-1133">Transmembrane helix</keyword>
<keyword evidence="1" id="KW-0472">Membrane</keyword>
<evidence type="ECO:0000313" key="3">
    <source>
        <dbReference type="Proteomes" id="UP001054837"/>
    </source>
</evidence>
<dbReference type="EMBL" id="BPLQ01002817">
    <property type="protein sequence ID" value="GIX95821.1"/>
    <property type="molecule type" value="Genomic_DNA"/>
</dbReference>
<keyword evidence="3" id="KW-1185">Reference proteome</keyword>
<evidence type="ECO:0000256" key="1">
    <source>
        <dbReference type="SAM" id="Phobius"/>
    </source>
</evidence>
<name>A0AAV4PFE6_9ARAC</name>
<dbReference type="AlphaFoldDB" id="A0AAV4PFE6"/>
<organism evidence="2 3">
    <name type="scientific">Caerostris darwini</name>
    <dbReference type="NCBI Taxonomy" id="1538125"/>
    <lineage>
        <taxon>Eukaryota</taxon>
        <taxon>Metazoa</taxon>
        <taxon>Ecdysozoa</taxon>
        <taxon>Arthropoda</taxon>
        <taxon>Chelicerata</taxon>
        <taxon>Arachnida</taxon>
        <taxon>Araneae</taxon>
        <taxon>Araneomorphae</taxon>
        <taxon>Entelegynae</taxon>
        <taxon>Araneoidea</taxon>
        <taxon>Araneidae</taxon>
        <taxon>Caerostris</taxon>
    </lineage>
</organism>
<gene>
    <name evidence="2" type="ORF">CDAR_289231</name>
</gene>
<evidence type="ECO:0000313" key="2">
    <source>
        <dbReference type="EMBL" id="GIX95821.1"/>
    </source>
</evidence>
<sequence length="128" mass="14629">MYFCFPDDPWQATLSPVLIVLICVVIVLILVVVAIIIIVKARGRTDSEKGQVYQCLKVCKCLYEHQLYARRISLCLCDLRSVDGLTRLCPLMAKLSNFCRRRCLIWDRDHSTENTHNGISSLSQKTPD</sequence>
<accession>A0AAV4PFE6</accession>
<keyword evidence="1" id="KW-0812">Transmembrane</keyword>
<reference evidence="2 3" key="1">
    <citation type="submission" date="2021-06" db="EMBL/GenBank/DDBJ databases">
        <title>Caerostris darwini draft genome.</title>
        <authorList>
            <person name="Kono N."/>
            <person name="Arakawa K."/>
        </authorList>
    </citation>
    <scope>NUCLEOTIDE SEQUENCE [LARGE SCALE GENOMIC DNA]</scope>
</reference>
<protein>
    <submittedName>
        <fullName evidence="2">Uncharacterized protein</fullName>
    </submittedName>
</protein>
<proteinExistence type="predicted"/>
<dbReference type="Proteomes" id="UP001054837">
    <property type="component" value="Unassembled WGS sequence"/>
</dbReference>
<feature type="transmembrane region" description="Helical" evidence="1">
    <location>
        <begin position="17"/>
        <end position="39"/>
    </location>
</feature>
<comment type="caution">
    <text evidence="2">The sequence shown here is derived from an EMBL/GenBank/DDBJ whole genome shotgun (WGS) entry which is preliminary data.</text>
</comment>